<keyword evidence="2" id="KW-1185">Reference proteome</keyword>
<evidence type="ECO:0008006" key="3">
    <source>
        <dbReference type="Google" id="ProtNLM"/>
    </source>
</evidence>
<dbReference type="PROSITE" id="PS51257">
    <property type="entry name" value="PROKAR_LIPOPROTEIN"/>
    <property type="match status" value="1"/>
</dbReference>
<gene>
    <name evidence="1" type="ordered locus">F7308_0077</name>
</gene>
<name>A0ABM5M791_FRAST</name>
<evidence type="ECO:0000313" key="1">
    <source>
        <dbReference type="EMBL" id="AEI35005.1"/>
    </source>
</evidence>
<sequence length="232" mass="27030">MLRIYSYLILIIISLGLCSCRSLSDDKFVYLGHGPEFPKYQLYYDNTRELFILVDKQNGCYAKDNSGTCMAFITEEAEKFRKNVLEKMIEIQSKVADDHHGQDKVNSITKTGTPVINKQMQIEEAKVTPVKQVFSDHKQQYLLVNQEYKISANIIAKVVNDNKNHIKLYFTVNIPSMDKMSITKPFIIEPEFLYNAMRPENKTFALETQKNIQKNNEEMNKEISDYLDKIKY</sequence>
<proteinExistence type="predicted"/>
<dbReference type="Proteomes" id="UP000000490">
    <property type="component" value="Chromosome"/>
</dbReference>
<organism evidence="1 2">
    <name type="scientific">Francisella salina</name>
    <dbReference type="NCBI Taxonomy" id="573569"/>
    <lineage>
        <taxon>Bacteria</taxon>
        <taxon>Pseudomonadati</taxon>
        <taxon>Pseudomonadota</taxon>
        <taxon>Gammaproteobacteria</taxon>
        <taxon>Thiotrichales</taxon>
        <taxon>Francisellaceae</taxon>
        <taxon>Francisella</taxon>
    </lineage>
</organism>
<reference evidence="1" key="1">
    <citation type="submission" date="2011-05" db="EMBL/GenBank/DDBJ databases">
        <authorList>
            <person name="Kuske C.R."/>
            <person name="Challacombe J.F."/>
            <person name="Siddaramappa S."/>
            <person name="Petersen J.M."/>
            <person name="Bruce D.C."/>
        </authorList>
    </citation>
    <scope>NUCLEOTIDE SEQUENCE</scope>
    <source>
        <strain evidence="1">TX077308</strain>
    </source>
</reference>
<protein>
    <recommendedName>
        <fullName evidence="3">Lipoprotein</fullName>
    </recommendedName>
</protein>
<dbReference type="EMBL" id="CP002872">
    <property type="protein sequence ID" value="AEI35005.1"/>
    <property type="molecule type" value="Genomic_DNA"/>
</dbReference>
<dbReference type="RefSeq" id="WP_013921867.1">
    <property type="nucleotide sequence ID" value="NC_015696.1"/>
</dbReference>
<accession>A0ABM5M791</accession>
<evidence type="ECO:0000313" key="2">
    <source>
        <dbReference type="Proteomes" id="UP000000490"/>
    </source>
</evidence>